<name>G0QIP9_ICHMU</name>
<dbReference type="GeneID" id="14911058"/>
<dbReference type="EMBL" id="GL983042">
    <property type="protein sequence ID" value="EGR34881.1"/>
    <property type="molecule type" value="Genomic_DNA"/>
</dbReference>
<dbReference type="InParanoid" id="G0QIP9"/>
<proteinExistence type="predicted"/>
<protein>
    <submittedName>
        <fullName evidence="1">Uncharacterized protein</fullName>
    </submittedName>
</protein>
<reference evidence="1 2" key="1">
    <citation type="submission" date="2011-07" db="EMBL/GenBank/DDBJ databases">
        <authorList>
            <person name="Coyne R."/>
            <person name="Brami D."/>
            <person name="Johnson J."/>
            <person name="Hostetler J."/>
            <person name="Hannick L."/>
            <person name="Clark T."/>
            <person name="Cassidy-Hanley D."/>
            <person name="Inman J."/>
        </authorList>
    </citation>
    <scope>NUCLEOTIDE SEQUENCE [LARGE SCALE GENOMIC DNA]</scope>
    <source>
        <strain evidence="1 2">G5</strain>
    </source>
</reference>
<gene>
    <name evidence="1" type="ORF">IMG5_001080</name>
</gene>
<dbReference type="AlphaFoldDB" id="G0QIP9"/>
<evidence type="ECO:0000313" key="1">
    <source>
        <dbReference type="EMBL" id="EGR34881.1"/>
    </source>
</evidence>
<dbReference type="PANTHER" id="PTHR38566:SF1">
    <property type="entry name" value="CHROMOSOME UNDETERMINED SCAFFOLD_18, WHOLE GENOME SHOTGUN SEQUENCE"/>
    <property type="match status" value="1"/>
</dbReference>
<accession>G0QIP9</accession>
<evidence type="ECO:0000313" key="2">
    <source>
        <dbReference type="Proteomes" id="UP000008983"/>
    </source>
</evidence>
<dbReference type="PANTHER" id="PTHR38566">
    <property type="entry name" value="RNA_LIG_T4_1 DOMAIN-CONTAINING PROTEIN"/>
    <property type="match status" value="1"/>
</dbReference>
<dbReference type="eggNOG" id="ENOG502SBSP">
    <property type="taxonomic scope" value="Eukaryota"/>
</dbReference>
<organism evidence="1 2">
    <name type="scientific">Ichthyophthirius multifiliis</name>
    <name type="common">White spot disease agent</name>
    <name type="synonym">Ich</name>
    <dbReference type="NCBI Taxonomy" id="5932"/>
    <lineage>
        <taxon>Eukaryota</taxon>
        <taxon>Sar</taxon>
        <taxon>Alveolata</taxon>
        <taxon>Ciliophora</taxon>
        <taxon>Intramacronucleata</taxon>
        <taxon>Oligohymenophorea</taxon>
        <taxon>Hymenostomatida</taxon>
        <taxon>Ophryoglenina</taxon>
        <taxon>Ichthyophthirius</taxon>
    </lineage>
</organism>
<dbReference type="Proteomes" id="UP000008983">
    <property type="component" value="Unassembled WGS sequence"/>
</dbReference>
<sequence>MKHFLNGKTIVCEYCGNNEYQHLIKYSSIDLHFYAIVDNNSEETCLPVDFSYDFFNKYGLTSCIMKKYTSNTLSEFNEIIHNLYVEVAQSSLDNDGEGSVLYFVKENIDNGEQKCVSLAKLKTLEYRLYRKLREKQIIFTSSINDFKTSLSAELILIKGKLRYFGGSSNFLFVTLSNSTQINQLYNNVDFGAGDI</sequence>
<dbReference type="OrthoDB" id="340359at2759"/>
<keyword evidence="2" id="KW-1185">Reference proteome</keyword>
<dbReference type="RefSeq" id="XP_004040185.1">
    <property type="nucleotide sequence ID" value="XM_004040137.1"/>
</dbReference>